<dbReference type="NCBIfam" id="TIGR01084">
    <property type="entry name" value="mutY"/>
    <property type="match status" value="1"/>
</dbReference>
<dbReference type="PANTHER" id="PTHR42944">
    <property type="entry name" value="ADENINE DNA GLYCOSYLASE"/>
    <property type="match status" value="1"/>
</dbReference>
<keyword evidence="8 14" id="KW-0227">DNA damage</keyword>
<evidence type="ECO:0000256" key="13">
    <source>
        <dbReference type="ARBA" id="ARBA00023295"/>
    </source>
</evidence>
<dbReference type="InterPro" id="IPR023170">
    <property type="entry name" value="HhH_base_excis_C"/>
</dbReference>
<dbReference type="InterPro" id="IPR005760">
    <property type="entry name" value="A/G_AdeGlyc_MutY"/>
</dbReference>
<dbReference type="PROSITE" id="PS00764">
    <property type="entry name" value="ENDONUCLEASE_III_1"/>
    <property type="match status" value="1"/>
</dbReference>
<evidence type="ECO:0000256" key="14">
    <source>
        <dbReference type="RuleBase" id="RU365096"/>
    </source>
</evidence>
<dbReference type="GO" id="GO:0006284">
    <property type="term" value="P:base-excision repair"/>
    <property type="evidence" value="ECO:0007669"/>
    <property type="project" value="UniProtKB-UniRule"/>
</dbReference>
<evidence type="ECO:0000256" key="8">
    <source>
        <dbReference type="ARBA" id="ARBA00022763"/>
    </source>
</evidence>
<comment type="cofactor">
    <cofactor evidence="14">
        <name>[4Fe-4S] cluster</name>
        <dbReference type="ChEBI" id="CHEBI:49883"/>
    </cofactor>
    <text evidence="14">Binds 1 [4Fe-4S] cluster.</text>
</comment>
<evidence type="ECO:0000256" key="11">
    <source>
        <dbReference type="ARBA" id="ARBA00023014"/>
    </source>
</evidence>
<keyword evidence="9" id="KW-0378">Hydrolase</keyword>
<evidence type="ECO:0000256" key="6">
    <source>
        <dbReference type="ARBA" id="ARBA00022485"/>
    </source>
</evidence>
<dbReference type="PANTHER" id="PTHR42944:SF1">
    <property type="entry name" value="ADENINE DNA GLYCOSYLASE"/>
    <property type="match status" value="1"/>
</dbReference>
<dbReference type="Pfam" id="PF00730">
    <property type="entry name" value="HhH-GPD"/>
    <property type="match status" value="1"/>
</dbReference>
<dbReference type="InterPro" id="IPR015797">
    <property type="entry name" value="NUDIX_hydrolase-like_dom_sf"/>
</dbReference>
<evidence type="ECO:0000313" key="17">
    <source>
        <dbReference type="Proteomes" id="UP000188603"/>
    </source>
</evidence>
<dbReference type="Gene3D" id="1.10.340.30">
    <property type="entry name" value="Hypothetical protein, domain 2"/>
    <property type="match status" value="1"/>
</dbReference>
<feature type="domain" description="HhH-GPD" evidence="15">
    <location>
        <begin position="51"/>
        <end position="202"/>
    </location>
</feature>
<gene>
    <name evidence="16" type="ORF">B0W44_02340</name>
</gene>
<keyword evidence="12" id="KW-0234">DNA repair</keyword>
<dbReference type="GO" id="GO:0032357">
    <property type="term" value="F:oxidized purine DNA binding"/>
    <property type="evidence" value="ECO:0007669"/>
    <property type="project" value="TreeGrafter"/>
</dbReference>
<evidence type="ECO:0000313" key="16">
    <source>
        <dbReference type="EMBL" id="AQS54780.1"/>
    </source>
</evidence>
<dbReference type="Gene3D" id="3.90.79.10">
    <property type="entry name" value="Nucleoside Triphosphate Pyrophosphohydrolase"/>
    <property type="match status" value="1"/>
</dbReference>
<evidence type="ECO:0000256" key="3">
    <source>
        <dbReference type="ARBA" id="ARBA00008343"/>
    </source>
</evidence>
<dbReference type="STRING" id="1471761.B0W44_02340"/>
<reference evidence="16 17" key="1">
    <citation type="journal article" date="2015" name="Int. J. Syst. Evol. Microbiol.">
        <title>Novibacillus thermophilus gen. nov., sp. nov., a Gram-staining-negative and moderately thermophilic member of the family Thermoactinomycetaceae.</title>
        <authorList>
            <person name="Yang G."/>
            <person name="Chen J."/>
            <person name="Zhou S."/>
        </authorList>
    </citation>
    <scope>NUCLEOTIDE SEQUENCE [LARGE SCALE GENOMIC DNA]</scope>
    <source>
        <strain evidence="16 17">SG-1</strain>
    </source>
</reference>
<dbReference type="InterPro" id="IPR044298">
    <property type="entry name" value="MIG/MutY"/>
</dbReference>
<accession>A0A1U9K427</accession>
<evidence type="ECO:0000256" key="12">
    <source>
        <dbReference type="ARBA" id="ARBA00023204"/>
    </source>
</evidence>
<dbReference type="GO" id="GO:0034039">
    <property type="term" value="F:8-oxo-7,8-dihydroguanine DNA N-glycosylase activity"/>
    <property type="evidence" value="ECO:0007669"/>
    <property type="project" value="TreeGrafter"/>
</dbReference>
<dbReference type="GO" id="GO:0006298">
    <property type="term" value="P:mismatch repair"/>
    <property type="evidence" value="ECO:0007669"/>
    <property type="project" value="TreeGrafter"/>
</dbReference>
<name>A0A1U9K427_9BACL</name>
<evidence type="ECO:0000256" key="5">
    <source>
        <dbReference type="ARBA" id="ARBA00022023"/>
    </source>
</evidence>
<comment type="catalytic activity">
    <reaction evidence="1 14">
        <text>Hydrolyzes free adenine bases from 7,8-dihydro-8-oxoguanine:adenine mismatched double-stranded DNA, leaving an apurinic site.</text>
        <dbReference type="EC" id="3.2.2.31"/>
    </reaction>
</comment>
<evidence type="ECO:0000259" key="15">
    <source>
        <dbReference type="SMART" id="SM00478"/>
    </source>
</evidence>
<dbReference type="GO" id="GO:0000701">
    <property type="term" value="F:purine-specific mismatch base pair DNA N-glycosylase activity"/>
    <property type="evidence" value="ECO:0007669"/>
    <property type="project" value="UniProtKB-EC"/>
</dbReference>
<dbReference type="Proteomes" id="UP000188603">
    <property type="component" value="Chromosome"/>
</dbReference>
<dbReference type="Pfam" id="PF14815">
    <property type="entry name" value="NUDIX_4"/>
    <property type="match status" value="1"/>
</dbReference>
<comment type="similarity">
    <text evidence="3 14">Belongs to the Nth/MutY family.</text>
</comment>
<dbReference type="SUPFAM" id="SSF55811">
    <property type="entry name" value="Nudix"/>
    <property type="match status" value="1"/>
</dbReference>
<dbReference type="EMBL" id="CP019699">
    <property type="protein sequence ID" value="AQS54780.1"/>
    <property type="molecule type" value="Genomic_DNA"/>
</dbReference>
<dbReference type="KEGG" id="ntr:B0W44_02340"/>
<dbReference type="OrthoDB" id="9802365at2"/>
<dbReference type="RefSeq" id="WP_077718599.1">
    <property type="nucleotide sequence ID" value="NZ_CP019699.1"/>
</dbReference>
<dbReference type="SMART" id="SM00478">
    <property type="entry name" value="ENDO3c"/>
    <property type="match status" value="1"/>
</dbReference>
<keyword evidence="17" id="KW-1185">Reference proteome</keyword>
<dbReference type="GO" id="GO:0046872">
    <property type="term" value="F:metal ion binding"/>
    <property type="evidence" value="ECO:0007669"/>
    <property type="project" value="UniProtKB-UniRule"/>
</dbReference>
<dbReference type="InterPro" id="IPR003265">
    <property type="entry name" value="HhH-GPD_domain"/>
</dbReference>
<keyword evidence="7" id="KW-0479">Metal-binding</keyword>
<keyword evidence="13 14" id="KW-0326">Glycosidase</keyword>
<organism evidence="16 17">
    <name type="scientific">Novibacillus thermophilus</name>
    <dbReference type="NCBI Taxonomy" id="1471761"/>
    <lineage>
        <taxon>Bacteria</taxon>
        <taxon>Bacillati</taxon>
        <taxon>Bacillota</taxon>
        <taxon>Bacilli</taxon>
        <taxon>Bacillales</taxon>
        <taxon>Thermoactinomycetaceae</taxon>
        <taxon>Novibacillus</taxon>
    </lineage>
</organism>
<dbReference type="InterPro" id="IPR029119">
    <property type="entry name" value="MutY_C"/>
</dbReference>
<evidence type="ECO:0000256" key="9">
    <source>
        <dbReference type="ARBA" id="ARBA00022801"/>
    </source>
</evidence>
<evidence type="ECO:0000256" key="1">
    <source>
        <dbReference type="ARBA" id="ARBA00000843"/>
    </source>
</evidence>
<protein>
    <recommendedName>
        <fullName evidence="5 14">Adenine DNA glycosylase</fullName>
        <ecNumber evidence="4 14">3.2.2.31</ecNumber>
    </recommendedName>
</protein>
<dbReference type="CDD" id="cd03431">
    <property type="entry name" value="NUDIX_DNA_Glycosylase_C-MutY"/>
    <property type="match status" value="1"/>
</dbReference>
<sequence>MASRREEYPLPDGVRKAAIQQNLLDWFKENKRDLPWRRDRDPYKVWVSEIMLQQTQVDTVTPYFNRFMKQFPTVFDLAAASEDEVMKAWEGLGYYARARNLHRAVRDVVAHYGGTVPDNKDDIARLKGVGPYTAGAILSIAYGKAEPAVDGNVMRVISRLFAIDDDITRPATRTKMEQLVRYLIPEEDPGAFNEGLMELGALVCTPQNPACLICPLLGECVGREQGVHEELPVKKTNKRVKAVSLSCGVVVNEGRVLLRQRPERGLLAGMWEFPNGEQTEVSRLLPELNVMWQEEPLGRVTHTFSHVQWRLSVYRGEAERRDVTLPSRCRWVDIRALPDYAFPRVFHKVRELAGI</sequence>
<dbReference type="CDD" id="cd00056">
    <property type="entry name" value="ENDO3c"/>
    <property type="match status" value="1"/>
</dbReference>
<evidence type="ECO:0000256" key="4">
    <source>
        <dbReference type="ARBA" id="ARBA00012045"/>
    </source>
</evidence>
<dbReference type="Pfam" id="PF00633">
    <property type="entry name" value="HHH"/>
    <property type="match status" value="1"/>
</dbReference>
<evidence type="ECO:0000256" key="2">
    <source>
        <dbReference type="ARBA" id="ARBA00002933"/>
    </source>
</evidence>
<comment type="function">
    <text evidence="2">Adenine glycosylase active on G-A mispairs. MutY also corrects error-prone DNA synthesis past GO lesions which are due to the oxidatively damaged form of guanine: 7,8-dihydro-8-oxoguanine (8-oxo-dGTP).</text>
</comment>
<dbReference type="InterPro" id="IPR000445">
    <property type="entry name" value="HhH_motif"/>
</dbReference>
<dbReference type="Gene3D" id="1.10.1670.10">
    <property type="entry name" value="Helix-hairpin-Helix base-excision DNA repair enzymes (C-terminal)"/>
    <property type="match status" value="1"/>
</dbReference>
<evidence type="ECO:0000256" key="7">
    <source>
        <dbReference type="ARBA" id="ARBA00022723"/>
    </source>
</evidence>
<evidence type="ECO:0000256" key="10">
    <source>
        <dbReference type="ARBA" id="ARBA00023004"/>
    </source>
</evidence>
<dbReference type="AlphaFoldDB" id="A0A1U9K427"/>
<keyword evidence="10 14" id="KW-0408">Iron</keyword>
<dbReference type="InterPro" id="IPR004035">
    <property type="entry name" value="Endouclease-III_FeS-bd_BS"/>
</dbReference>
<dbReference type="EC" id="3.2.2.31" evidence="4 14"/>
<dbReference type="GO" id="GO:0051539">
    <property type="term" value="F:4 iron, 4 sulfur cluster binding"/>
    <property type="evidence" value="ECO:0007669"/>
    <property type="project" value="UniProtKB-UniRule"/>
</dbReference>
<dbReference type="FunFam" id="1.10.340.30:FF:000002">
    <property type="entry name" value="Adenine DNA glycosylase"/>
    <property type="match status" value="1"/>
</dbReference>
<dbReference type="SUPFAM" id="SSF48150">
    <property type="entry name" value="DNA-glycosylase"/>
    <property type="match status" value="1"/>
</dbReference>
<keyword evidence="6" id="KW-0004">4Fe-4S</keyword>
<keyword evidence="11" id="KW-0411">Iron-sulfur</keyword>
<dbReference type="InterPro" id="IPR011257">
    <property type="entry name" value="DNA_glycosylase"/>
</dbReference>
<proteinExistence type="inferred from homology"/>
<dbReference type="GO" id="GO:0035485">
    <property type="term" value="F:adenine/guanine mispair binding"/>
    <property type="evidence" value="ECO:0007669"/>
    <property type="project" value="TreeGrafter"/>
</dbReference>